<reference evidence="1 3" key="1">
    <citation type="journal article" date="2024" name="Plant J.">
        <title>Genome sequences and population genomics reveal climatic adaptation and genomic divergence between two closely related sweetgum species.</title>
        <authorList>
            <person name="Xu W.Q."/>
            <person name="Ren C.Q."/>
            <person name="Zhang X.Y."/>
            <person name="Comes H.P."/>
            <person name="Liu X.H."/>
            <person name="Li Y.G."/>
            <person name="Kettle C.J."/>
            <person name="Jalonen R."/>
            <person name="Gaisberger H."/>
            <person name="Ma Y.Z."/>
            <person name="Qiu Y.X."/>
        </authorList>
    </citation>
    <scope>NUCLEOTIDE SEQUENCE [LARGE SCALE GENOMIC DNA]</scope>
    <source>
        <strain evidence="1">Hangzhou</strain>
    </source>
</reference>
<dbReference type="AlphaFoldDB" id="A0AAP0S071"/>
<reference evidence="1" key="2">
    <citation type="submission" date="2024-04" db="EMBL/GenBank/DDBJ databases">
        <authorList>
            <person name="Xu W."/>
            <person name="Ren C."/>
        </authorList>
    </citation>
    <scope>NUCLEOTIDE SEQUENCE</scope>
    <source>
        <strain evidence="1">Hangzhou</strain>
        <tissue evidence="1">Leaves</tissue>
    </source>
</reference>
<gene>
    <name evidence="1" type="ORF">L1049_016892</name>
    <name evidence="2" type="ORF">L1049_017606</name>
</gene>
<evidence type="ECO:0000313" key="1">
    <source>
        <dbReference type="EMBL" id="KAK9288435.1"/>
    </source>
</evidence>
<dbReference type="EMBL" id="JBBPBK010000003">
    <property type="protein sequence ID" value="KAK9289133.1"/>
    <property type="molecule type" value="Genomic_DNA"/>
</dbReference>
<proteinExistence type="predicted"/>
<accession>A0AAP0S071</accession>
<dbReference type="EMBL" id="JBBPBK010000003">
    <property type="protein sequence ID" value="KAK9288435.1"/>
    <property type="molecule type" value="Genomic_DNA"/>
</dbReference>
<comment type="caution">
    <text evidence="1">The sequence shown here is derived from an EMBL/GenBank/DDBJ whole genome shotgun (WGS) entry which is preliminary data.</text>
</comment>
<evidence type="ECO:0000313" key="3">
    <source>
        <dbReference type="Proteomes" id="UP001415857"/>
    </source>
</evidence>
<name>A0AAP0S071_LIQFO</name>
<sequence length="154" mass="17144">MAFGVGFSNFRCSAKCQIHLLNLLLKGAATSNNGNSCFKGHLSIGDTGKSGKRLPKSHGGFVKKTQYFNGRSIFSVSQPIEGNLITINVSFTIDGELFWEEIKWDHSMPMPYDKMLFHNIKRKNNQMLLGYTVCENAVQVLLEVSFLSKYGSLG</sequence>
<organism evidence="1 3">
    <name type="scientific">Liquidambar formosana</name>
    <name type="common">Formosan gum</name>
    <dbReference type="NCBI Taxonomy" id="63359"/>
    <lineage>
        <taxon>Eukaryota</taxon>
        <taxon>Viridiplantae</taxon>
        <taxon>Streptophyta</taxon>
        <taxon>Embryophyta</taxon>
        <taxon>Tracheophyta</taxon>
        <taxon>Spermatophyta</taxon>
        <taxon>Magnoliopsida</taxon>
        <taxon>eudicotyledons</taxon>
        <taxon>Gunneridae</taxon>
        <taxon>Pentapetalae</taxon>
        <taxon>Saxifragales</taxon>
        <taxon>Altingiaceae</taxon>
        <taxon>Liquidambar</taxon>
    </lineage>
</organism>
<keyword evidence="3" id="KW-1185">Reference proteome</keyword>
<dbReference type="Proteomes" id="UP001415857">
    <property type="component" value="Unassembled WGS sequence"/>
</dbReference>
<evidence type="ECO:0000313" key="2">
    <source>
        <dbReference type="EMBL" id="KAK9289133.1"/>
    </source>
</evidence>
<protein>
    <submittedName>
        <fullName evidence="1">Uncharacterized protein</fullName>
    </submittedName>
</protein>